<dbReference type="Proteomes" id="UP000237105">
    <property type="component" value="Unassembled WGS sequence"/>
</dbReference>
<evidence type="ECO:0000313" key="1">
    <source>
        <dbReference type="EMBL" id="PON69552.1"/>
    </source>
</evidence>
<gene>
    <name evidence="1" type="ORF">PanWU01x14_086750</name>
</gene>
<dbReference type="AlphaFoldDB" id="A0A2P5D8G3"/>
<accession>A0A2P5D8G3</accession>
<evidence type="ECO:0000313" key="2">
    <source>
        <dbReference type="Proteomes" id="UP000237105"/>
    </source>
</evidence>
<reference evidence="2" key="1">
    <citation type="submission" date="2016-06" db="EMBL/GenBank/DDBJ databases">
        <title>Parallel loss of symbiosis genes in relatives of nitrogen-fixing non-legume Parasponia.</title>
        <authorList>
            <person name="Van Velzen R."/>
            <person name="Holmer R."/>
            <person name="Bu F."/>
            <person name="Rutten L."/>
            <person name="Van Zeijl A."/>
            <person name="Liu W."/>
            <person name="Santuari L."/>
            <person name="Cao Q."/>
            <person name="Sharma T."/>
            <person name="Shen D."/>
            <person name="Roswanjaya Y."/>
            <person name="Wardhani T."/>
            <person name="Kalhor M.S."/>
            <person name="Jansen J."/>
            <person name="Van den Hoogen J."/>
            <person name="Gungor B."/>
            <person name="Hartog M."/>
            <person name="Hontelez J."/>
            <person name="Verver J."/>
            <person name="Yang W.-C."/>
            <person name="Schijlen E."/>
            <person name="Repin R."/>
            <person name="Schilthuizen M."/>
            <person name="Schranz E."/>
            <person name="Heidstra R."/>
            <person name="Miyata K."/>
            <person name="Fedorova E."/>
            <person name="Kohlen W."/>
            <person name="Bisseling T."/>
            <person name="Smit S."/>
            <person name="Geurts R."/>
        </authorList>
    </citation>
    <scope>NUCLEOTIDE SEQUENCE [LARGE SCALE GENOMIC DNA]</scope>
    <source>
        <strain evidence="2">cv. WU1-14</strain>
    </source>
</reference>
<protein>
    <submittedName>
        <fullName evidence="1">Uncharacterized protein</fullName>
    </submittedName>
</protein>
<organism evidence="1 2">
    <name type="scientific">Parasponia andersonii</name>
    <name type="common">Sponia andersonii</name>
    <dbReference type="NCBI Taxonomy" id="3476"/>
    <lineage>
        <taxon>Eukaryota</taxon>
        <taxon>Viridiplantae</taxon>
        <taxon>Streptophyta</taxon>
        <taxon>Embryophyta</taxon>
        <taxon>Tracheophyta</taxon>
        <taxon>Spermatophyta</taxon>
        <taxon>Magnoliopsida</taxon>
        <taxon>eudicotyledons</taxon>
        <taxon>Gunneridae</taxon>
        <taxon>Pentapetalae</taxon>
        <taxon>rosids</taxon>
        <taxon>fabids</taxon>
        <taxon>Rosales</taxon>
        <taxon>Cannabaceae</taxon>
        <taxon>Parasponia</taxon>
    </lineage>
</organism>
<comment type="caution">
    <text evidence="1">The sequence shown here is derived from an EMBL/GenBank/DDBJ whole genome shotgun (WGS) entry which is preliminary data.</text>
</comment>
<keyword evidence="2" id="KW-1185">Reference proteome</keyword>
<name>A0A2P5D8G3_PARAD</name>
<dbReference type="EMBL" id="JXTB01000055">
    <property type="protein sequence ID" value="PON69552.1"/>
    <property type="molecule type" value="Genomic_DNA"/>
</dbReference>
<proteinExistence type="predicted"/>
<sequence length="108" mass="11803">MPKLTLFLDEPSSFIEARITAPLIEIPSSMAREPTWGGTSVTEVAQLDDSGLNEFWEFHWGLTGRGVAGGSTDIRGGDRYLWVFPGDGIESFVGTVGNFASQLYFTLI</sequence>